<dbReference type="Proteomes" id="UP000729402">
    <property type="component" value="Unassembled WGS sequence"/>
</dbReference>
<reference evidence="1" key="1">
    <citation type="journal article" date="2021" name="bioRxiv">
        <title>Whole Genome Assembly and Annotation of Northern Wild Rice, Zizania palustris L., Supports a Whole Genome Duplication in the Zizania Genus.</title>
        <authorList>
            <person name="Haas M."/>
            <person name="Kono T."/>
            <person name="Macchietto M."/>
            <person name="Millas R."/>
            <person name="McGilp L."/>
            <person name="Shao M."/>
            <person name="Duquette J."/>
            <person name="Hirsch C.N."/>
            <person name="Kimball J."/>
        </authorList>
    </citation>
    <scope>NUCLEOTIDE SEQUENCE</scope>
    <source>
        <tissue evidence="1">Fresh leaf tissue</tissue>
    </source>
</reference>
<gene>
    <name evidence="1" type="ORF">GUJ93_ZPchr0009g1440</name>
</gene>
<organism evidence="1 2">
    <name type="scientific">Zizania palustris</name>
    <name type="common">Northern wild rice</name>
    <dbReference type="NCBI Taxonomy" id="103762"/>
    <lineage>
        <taxon>Eukaryota</taxon>
        <taxon>Viridiplantae</taxon>
        <taxon>Streptophyta</taxon>
        <taxon>Embryophyta</taxon>
        <taxon>Tracheophyta</taxon>
        <taxon>Spermatophyta</taxon>
        <taxon>Magnoliopsida</taxon>
        <taxon>Liliopsida</taxon>
        <taxon>Poales</taxon>
        <taxon>Poaceae</taxon>
        <taxon>BOP clade</taxon>
        <taxon>Oryzoideae</taxon>
        <taxon>Oryzeae</taxon>
        <taxon>Zizaniinae</taxon>
        <taxon>Zizania</taxon>
    </lineage>
</organism>
<name>A0A8J5RYD2_ZIZPA</name>
<evidence type="ECO:0000313" key="1">
    <source>
        <dbReference type="EMBL" id="KAG8048549.1"/>
    </source>
</evidence>
<dbReference type="EMBL" id="JAAALK010000289">
    <property type="protein sequence ID" value="KAG8048549.1"/>
    <property type="molecule type" value="Genomic_DNA"/>
</dbReference>
<comment type="caution">
    <text evidence="1">The sequence shown here is derived from an EMBL/GenBank/DDBJ whole genome shotgun (WGS) entry which is preliminary data.</text>
</comment>
<reference evidence="1" key="2">
    <citation type="submission" date="2021-02" db="EMBL/GenBank/DDBJ databases">
        <authorList>
            <person name="Kimball J.A."/>
            <person name="Haas M.W."/>
            <person name="Macchietto M."/>
            <person name="Kono T."/>
            <person name="Duquette J."/>
            <person name="Shao M."/>
        </authorList>
    </citation>
    <scope>NUCLEOTIDE SEQUENCE</scope>
    <source>
        <tissue evidence="1">Fresh leaf tissue</tissue>
    </source>
</reference>
<protein>
    <submittedName>
        <fullName evidence="1">Uncharacterized protein</fullName>
    </submittedName>
</protein>
<accession>A0A8J5RYD2</accession>
<evidence type="ECO:0000313" key="2">
    <source>
        <dbReference type="Proteomes" id="UP000729402"/>
    </source>
</evidence>
<sequence>MDGGGHQRGRLAAAGGVGGGRWLRGRAVGAGGRVRPLGADEAPAGGGLWWWAAEKDRSWLGHARVQGLGFVYART</sequence>
<keyword evidence="2" id="KW-1185">Reference proteome</keyword>
<proteinExistence type="predicted"/>
<dbReference type="AlphaFoldDB" id="A0A8J5RYD2"/>